<dbReference type="AlphaFoldDB" id="A0A7Y9I8A2"/>
<sequence length="333" mass="34273">MTTYLLREGHSVRVDALPIAIRVQPVGGGPFGHRVEVAGQHGPVRTVRRPDQVIVPVIDQPVQVSLLPEGEAFGPQSVVTVALGPDSPAGGDADRAVLDQVDLSGLHRRDIVIMEPDAGRIKISTVGVVNDEALPPTAEMARDAARGVLGLPRLPAERRVRLAVGLDTSASMRRLPPDRLVRPCLELFAGLSVVIAGDQTGHGTLVGWQSVPVPTGPAAEFASSMITGLADRPLDIGCRSGLFEQSTAGPGADRTARFLITDAVPPGLAGRTLTGVVVIGEAQPPGPLGGGATGVPVLSDDQPLDRDQVGRIVASLLAAAGPLIGAGNLIGTP</sequence>
<organism evidence="1 2">
    <name type="scientific">Microlunatus parietis</name>
    <dbReference type="NCBI Taxonomy" id="682979"/>
    <lineage>
        <taxon>Bacteria</taxon>
        <taxon>Bacillati</taxon>
        <taxon>Actinomycetota</taxon>
        <taxon>Actinomycetes</taxon>
        <taxon>Propionibacteriales</taxon>
        <taxon>Propionibacteriaceae</taxon>
        <taxon>Microlunatus</taxon>
    </lineage>
</organism>
<reference evidence="1 2" key="1">
    <citation type="submission" date="2020-07" db="EMBL/GenBank/DDBJ databases">
        <title>Sequencing the genomes of 1000 actinobacteria strains.</title>
        <authorList>
            <person name="Klenk H.-P."/>
        </authorList>
    </citation>
    <scope>NUCLEOTIDE SEQUENCE [LARGE SCALE GENOMIC DNA]</scope>
    <source>
        <strain evidence="1 2">DSM 22083</strain>
    </source>
</reference>
<accession>A0A7Y9I8A2</accession>
<proteinExistence type="predicted"/>
<evidence type="ECO:0000313" key="2">
    <source>
        <dbReference type="Proteomes" id="UP000569914"/>
    </source>
</evidence>
<comment type="caution">
    <text evidence="1">The sequence shown here is derived from an EMBL/GenBank/DDBJ whole genome shotgun (WGS) entry which is preliminary data.</text>
</comment>
<gene>
    <name evidence="1" type="ORF">BKA15_003381</name>
</gene>
<protein>
    <submittedName>
        <fullName evidence="1">Uncharacterized protein</fullName>
    </submittedName>
</protein>
<name>A0A7Y9I8A2_9ACTN</name>
<keyword evidence="2" id="KW-1185">Reference proteome</keyword>
<evidence type="ECO:0000313" key="1">
    <source>
        <dbReference type="EMBL" id="NYE72052.1"/>
    </source>
</evidence>
<dbReference type="RefSeq" id="WP_179752617.1">
    <property type="nucleotide sequence ID" value="NZ_JACCBU010000001.1"/>
</dbReference>
<dbReference type="Proteomes" id="UP000569914">
    <property type="component" value="Unassembled WGS sequence"/>
</dbReference>
<dbReference type="EMBL" id="JACCBU010000001">
    <property type="protein sequence ID" value="NYE72052.1"/>
    <property type="molecule type" value="Genomic_DNA"/>
</dbReference>